<reference evidence="1" key="1">
    <citation type="submission" date="2016-05" db="EMBL/GenBank/DDBJ databases">
        <authorList>
            <person name="Lavstsen T."/>
            <person name="Jespersen J.S."/>
        </authorList>
    </citation>
    <scope>NUCLEOTIDE SEQUENCE</scope>
    <source>
        <tissue evidence="1">Brain</tissue>
    </source>
</reference>
<accession>A0A1A8EZ13</accession>
<organism evidence="1">
    <name type="scientific">Nothobranchius korthausae</name>
    <dbReference type="NCBI Taxonomy" id="1143690"/>
    <lineage>
        <taxon>Eukaryota</taxon>
        <taxon>Metazoa</taxon>
        <taxon>Chordata</taxon>
        <taxon>Craniata</taxon>
        <taxon>Vertebrata</taxon>
        <taxon>Euteleostomi</taxon>
        <taxon>Actinopterygii</taxon>
        <taxon>Neopterygii</taxon>
        <taxon>Teleostei</taxon>
        <taxon>Neoteleostei</taxon>
        <taxon>Acanthomorphata</taxon>
        <taxon>Ovalentaria</taxon>
        <taxon>Atherinomorphae</taxon>
        <taxon>Cyprinodontiformes</taxon>
        <taxon>Nothobranchiidae</taxon>
        <taxon>Nothobranchius</taxon>
    </lineage>
</organism>
<sequence>IPPHDCALSVGRGQTIFTHIGCLARLTGSSFREMFVI</sequence>
<gene>
    <name evidence="1" type="primary">Nfu_g_1_020407</name>
</gene>
<reference evidence="1" key="2">
    <citation type="submission" date="2016-06" db="EMBL/GenBank/DDBJ databases">
        <title>The genome of a short-lived fish provides insights into sex chromosome evolution and the genetic control of aging.</title>
        <authorList>
            <person name="Reichwald K."/>
            <person name="Felder M."/>
            <person name="Petzold A."/>
            <person name="Koch P."/>
            <person name="Groth M."/>
            <person name="Platzer M."/>
        </authorList>
    </citation>
    <scope>NUCLEOTIDE SEQUENCE</scope>
    <source>
        <tissue evidence="1">Brain</tissue>
    </source>
</reference>
<dbReference type="EMBL" id="HAEB01005261">
    <property type="protein sequence ID" value="SBQ51788.1"/>
    <property type="molecule type" value="Transcribed_RNA"/>
</dbReference>
<name>A0A1A8EZ13_9TELE</name>
<feature type="non-terminal residue" evidence="1">
    <location>
        <position position="37"/>
    </location>
</feature>
<feature type="non-terminal residue" evidence="1">
    <location>
        <position position="1"/>
    </location>
</feature>
<protein>
    <submittedName>
        <fullName evidence="1">Uncharacterized protein</fullName>
    </submittedName>
</protein>
<proteinExistence type="predicted"/>
<dbReference type="AlphaFoldDB" id="A0A1A8EZ13"/>
<evidence type="ECO:0000313" key="1">
    <source>
        <dbReference type="EMBL" id="SBQ51788.1"/>
    </source>
</evidence>